<evidence type="ECO:0000256" key="6">
    <source>
        <dbReference type="ARBA" id="ARBA00022884"/>
    </source>
</evidence>
<keyword evidence="3 10" id="KW-0813">Transport</keyword>
<dbReference type="GO" id="GO:0005737">
    <property type="term" value="C:cytoplasm"/>
    <property type="evidence" value="ECO:0007669"/>
    <property type="project" value="UniProtKB-SubCell"/>
</dbReference>
<evidence type="ECO:0000256" key="7">
    <source>
        <dbReference type="ARBA" id="ARBA00023242"/>
    </source>
</evidence>
<comment type="subcellular location">
    <subcellularLocation>
        <location evidence="1 10">Cytoplasm</location>
    </subcellularLocation>
    <subcellularLocation>
        <location evidence="10">Nucleus</location>
    </subcellularLocation>
    <text evidence="10">Shuttles between the nucleus and the cytoplasm.</text>
</comment>
<dbReference type="PANTHER" id="PTHR15952:SF11">
    <property type="entry name" value="EXPORTIN-T"/>
    <property type="match status" value="1"/>
</dbReference>
<dbReference type="STRING" id="451379.A0A0N5ARU1"/>
<dbReference type="AlphaFoldDB" id="A0A0N5ARU1"/>
<accession>A0A0N5ARU1</accession>
<dbReference type="InterPro" id="IPR045546">
    <property type="entry name" value="Exportin-T_C"/>
</dbReference>
<dbReference type="InterPro" id="IPR016024">
    <property type="entry name" value="ARM-type_fold"/>
</dbReference>
<dbReference type="InterPro" id="IPR013598">
    <property type="entry name" value="Exportin-1/Importin-b-like"/>
</dbReference>
<sequence>MAVPLPLSAAADPNIHLKLYDYVENLKKDPNGWKLCIENIIKGNFASVEDHFLLLQVLESYVSKTYAVDDSGQEPVKLWMSTWISNLCAGETPPAFLANKVAQLFALIFAADFPLRWPNFIQEVFLQRLQYPVVVIFLLRTLIAIDSEVVDREIQRSKEIFDRNTQIKDAMRDLCMKDLAAVWTDILKKGGDTKAQELCLEVISCYVDWIDVELVVNDTMIPLIIDCLNRSETSDSAVRAICSIMEKGMDVDKKFSLVFALSTLLQSNNSLSVSQESDADDVIQNGSLINSIGLVYIDCYQKFEKNNDIGRAQECTRLMEGSVESALTCLSHEDIYASQTVVDFLRRYLIFLKGRDISDRHLCVLEQLVNIVVLRYKAPDEINLEVDGENEMEFLEYRKQLRGLLASVGNLKPEILISLIEPAVNTLCSGWEQSEIAPLEAVVSLIYYLPEILNTNFVMGKDETSLRAKGLVLQVITSNVSQRNALIVNRVFFEMACRYDKILATQPETLPAILEAFLDKRGLSNPSPSLRTRVVYLFTRFVKSHKIALSAYMSTVLRTLAPLLAISPLTGSIFSTDDQRFSLFQVFSDYSFTSSKGTFLRRIFFITCTSSNSRIFSKAVILEDPPNLENGINKVDDGCVSNQQMYLYEATSTLILYGSMDVTEKQVYMKELLGSLVNRFLSTHEQLASGTLTLEEKKILRDYLANIISYCSRITKPFMDTCTMRGCGMDGAFAELLNTFLEKACLDYPPVADALRQYLHRMVICLGDEFLLALPVIFGKFLNASSNLKALHGFLILLQQIIARFKEGLLTADVNLRLLFDVVWGVQAGKHDGTDEAVAENLRYLNRAYLQTMLALANNKLVPLVSNLGDSFMERFLASLLSFCICTDPVAQKVAINIICKINTSSPFTEQFWEKVVPLCKHHDTSDAQCMIVQHEATSCLLLLRQFSVDRFNRLLESILPVDIAEQFCQCLSLFLKGKELDKRVDEVYAALRQRTNSS</sequence>
<evidence type="ECO:0000256" key="5">
    <source>
        <dbReference type="ARBA" id="ARBA00022555"/>
    </source>
</evidence>
<dbReference type="InterPro" id="IPR040017">
    <property type="entry name" value="XPOT"/>
</dbReference>
<evidence type="ECO:0000259" key="11">
    <source>
        <dbReference type="Pfam" id="PF08389"/>
    </source>
</evidence>
<keyword evidence="7 10" id="KW-0539">Nucleus</keyword>
<evidence type="ECO:0000256" key="8">
    <source>
        <dbReference type="ARBA" id="ARBA00029784"/>
    </source>
</evidence>
<evidence type="ECO:0000256" key="2">
    <source>
        <dbReference type="ARBA" id="ARBA00018928"/>
    </source>
</evidence>
<dbReference type="GO" id="GO:0016363">
    <property type="term" value="C:nuclear matrix"/>
    <property type="evidence" value="ECO:0007669"/>
    <property type="project" value="TreeGrafter"/>
</dbReference>
<dbReference type="Pfam" id="PF19282">
    <property type="entry name" value="Exportin-T"/>
    <property type="match status" value="2"/>
</dbReference>
<dbReference type="GO" id="GO:0071528">
    <property type="term" value="P:tRNA re-export from nucleus"/>
    <property type="evidence" value="ECO:0007669"/>
    <property type="project" value="UniProtKB-UniRule"/>
</dbReference>
<comment type="similarity">
    <text evidence="10">Belongs to the exportin family.</text>
</comment>
<dbReference type="GO" id="GO:0031267">
    <property type="term" value="F:small GTPase binding"/>
    <property type="evidence" value="ECO:0007669"/>
    <property type="project" value="InterPro"/>
</dbReference>
<evidence type="ECO:0000256" key="10">
    <source>
        <dbReference type="RuleBase" id="RU366037"/>
    </source>
</evidence>
<dbReference type="Pfam" id="PF08389">
    <property type="entry name" value="Xpo1"/>
    <property type="match status" value="1"/>
</dbReference>
<proteinExistence type="inferred from homology"/>
<organism evidence="13 14">
    <name type="scientific">Syphacia muris</name>
    <dbReference type="NCBI Taxonomy" id="451379"/>
    <lineage>
        <taxon>Eukaryota</taxon>
        <taxon>Metazoa</taxon>
        <taxon>Ecdysozoa</taxon>
        <taxon>Nematoda</taxon>
        <taxon>Chromadorea</taxon>
        <taxon>Rhabditida</taxon>
        <taxon>Spirurina</taxon>
        <taxon>Oxyuridomorpha</taxon>
        <taxon>Oxyuroidea</taxon>
        <taxon>Oxyuridae</taxon>
        <taxon>Syphacia</taxon>
    </lineage>
</organism>
<dbReference type="WBParaSite" id="SMUV_0000748401-mRNA-1">
    <property type="protein sequence ID" value="SMUV_0000748401-mRNA-1"/>
    <property type="gene ID" value="SMUV_0000748401"/>
</dbReference>
<feature type="domain" description="Exportin-T C-terminal" evidence="12">
    <location>
        <begin position="637"/>
        <end position="903"/>
    </location>
</feature>
<dbReference type="Proteomes" id="UP000046393">
    <property type="component" value="Unplaced"/>
</dbReference>
<dbReference type="PANTHER" id="PTHR15952">
    <property type="entry name" value="EXPORTIN-T/LOS1"/>
    <property type="match status" value="1"/>
</dbReference>
<dbReference type="Gene3D" id="1.25.10.10">
    <property type="entry name" value="Leucine-rich Repeat Variant"/>
    <property type="match status" value="2"/>
</dbReference>
<evidence type="ECO:0000256" key="3">
    <source>
        <dbReference type="ARBA" id="ARBA00022448"/>
    </source>
</evidence>
<keyword evidence="6 10" id="KW-0694">RNA-binding</keyword>
<keyword evidence="5 10" id="KW-0820">tRNA-binding</keyword>
<keyword evidence="4 10" id="KW-0963">Cytoplasm</keyword>
<dbReference type="GO" id="GO:0000049">
    <property type="term" value="F:tRNA binding"/>
    <property type="evidence" value="ECO:0007669"/>
    <property type="project" value="UniProtKB-UniRule"/>
</dbReference>
<feature type="domain" description="Exportin-1/Importin-beta-like" evidence="11">
    <location>
        <begin position="94"/>
        <end position="239"/>
    </location>
</feature>
<keyword evidence="13" id="KW-1185">Reference proteome</keyword>
<feature type="domain" description="Exportin-T C-terminal" evidence="12">
    <location>
        <begin position="315"/>
        <end position="573"/>
    </location>
</feature>
<evidence type="ECO:0000256" key="4">
    <source>
        <dbReference type="ARBA" id="ARBA00022490"/>
    </source>
</evidence>
<evidence type="ECO:0000313" key="13">
    <source>
        <dbReference type="Proteomes" id="UP000046393"/>
    </source>
</evidence>
<evidence type="ECO:0000256" key="9">
    <source>
        <dbReference type="ARBA" id="ARBA00032199"/>
    </source>
</evidence>
<evidence type="ECO:0000313" key="14">
    <source>
        <dbReference type="WBParaSite" id="SMUV_0000748401-mRNA-1"/>
    </source>
</evidence>
<reference evidence="14" key="1">
    <citation type="submission" date="2017-02" db="UniProtKB">
        <authorList>
            <consortium name="WormBaseParasite"/>
        </authorList>
    </citation>
    <scope>IDENTIFICATION</scope>
</reference>
<evidence type="ECO:0000256" key="1">
    <source>
        <dbReference type="ARBA" id="ARBA00004496"/>
    </source>
</evidence>
<evidence type="ECO:0000259" key="12">
    <source>
        <dbReference type="Pfam" id="PF19282"/>
    </source>
</evidence>
<name>A0A0N5ARU1_9BILA</name>
<dbReference type="GO" id="GO:0005643">
    <property type="term" value="C:nuclear pore"/>
    <property type="evidence" value="ECO:0007669"/>
    <property type="project" value="TreeGrafter"/>
</dbReference>
<protein>
    <recommendedName>
        <fullName evidence="2 10">Exportin-T</fullName>
    </recommendedName>
    <alternativeName>
        <fullName evidence="8 10">Exportin(tRNA)</fullName>
    </alternativeName>
    <alternativeName>
        <fullName evidence="9 10">tRNA exportin</fullName>
    </alternativeName>
</protein>
<dbReference type="InterPro" id="IPR011989">
    <property type="entry name" value="ARM-like"/>
</dbReference>
<comment type="function">
    <text evidence="10">tRNA nucleus export receptor which facilitates tRNA translocation across the nuclear pore complex.</text>
</comment>
<dbReference type="SUPFAM" id="SSF48371">
    <property type="entry name" value="ARM repeat"/>
    <property type="match status" value="1"/>
</dbReference>